<feature type="compositionally biased region" description="Basic and acidic residues" evidence="2">
    <location>
        <begin position="432"/>
        <end position="442"/>
    </location>
</feature>
<evidence type="ECO:0000256" key="3">
    <source>
        <dbReference type="SAM" id="Phobius"/>
    </source>
</evidence>
<evidence type="ECO:0000313" key="6">
    <source>
        <dbReference type="Proteomes" id="UP001295794"/>
    </source>
</evidence>
<proteinExistence type="predicted"/>
<dbReference type="PANTHER" id="PTHR46910:SF38">
    <property type="entry name" value="ZN(2)-C6 FUNGAL-TYPE DOMAIN-CONTAINING PROTEIN"/>
    <property type="match status" value="1"/>
</dbReference>
<accession>A0AAD2GVG2</accession>
<evidence type="ECO:0000259" key="4">
    <source>
        <dbReference type="SMART" id="SM00906"/>
    </source>
</evidence>
<dbReference type="CDD" id="cd12148">
    <property type="entry name" value="fungal_TF_MHR"/>
    <property type="match status" value="1"/>
</dbReference>
<dbReference type="PANTHER" id="PTHR46910">
    <property type="entry name" value="TRANSCRIPTION FACTOR PDR1"/>
    <property type="match status" value="1"/>
</dbReference>
<keyword evidence="6" id="KW-1185">Reference proteome</keyword>
<organism evidence="5 6">
    <name type="scientific">Mycena citricolor</name>
    <dbReference type="NCBI Taxonomy" id="2018698"/>
    <lineage>
        <taxon>Eukaryota</taxon>
        <taxon>Fungi</taxon>
        <taxon>Dikarya</taxon>
        <taxon>Basidiomycota</taxon>
        <taxon>Agaricomycotina</taxon>
        <taxon>Agaricomycetes</taxon>
        <taxon>Agaricomycetidae</taxon>
        <taxon>Agaricales</taxon>
        <taxon>Marasmiineae</taxon>
        <taxon>Mycenaceae</taxon>
        <taxon>Mycena</taxon>
    </lineage>
</organism>
<evidence type="ECO:0000256" key="1">
    <source>
        <dbReference type="ARBA" id="ARBA00023242"/>
    </source>
</evidence>
<feature type="domain" description="Xylanolytic transcriptional activator regulatory" evidence="4">
    <location>
        <begin position="138"/>
        <end position="209"/>
    </location>
</feature>
<dbReference type="AlphaFoldDB" id="A0AAD2GVG2"/>
<name>A0AAD2GVG2_9AGAR</name>
<dbReference type="Pfam" id="PF04082">
    <property type="entry name" value="Fungal_trans"/>
    <property type="match status" value="1"/>
</dbReference>
<dbReference type="SMART" id="SM00906">
    <property type="entry name" value="Fungal_trans"/>
    <property type="match status" value="1"/>
</dbReference>
<dbReference type="EMBL" id="CAVNYO010000053">
    <property type="protein sequence ID" value="CAK5264331.1"/>
    <property type="molecule type" value="Genomic_DNA"/>
</dbReference>
<evidence type="ECO:0000313" key="5">
    <source>
        <dbReference type="EMBL" id="CAK5264331.1"/>
    </source>
</evidence>
<protein>
    <recommendedName>
        <fullName evidence="4">Xylanolytic transcriptional activator regulatory domain-containing protein</fullName>
    </recommendedName>
</protein>
<keyword evidence="3" id="KW-0472">Membrane</keyword>
<feature type="region of interest" description="Disordered" evidence="2">
    <location>
        <begin position="511"/>
        <end position="530"/>
    </location>
</feature>
<keyword evidence="1" id="KW-0539">Nucleus</keyword>
<evidence type="ECO:0000256" key="2">
    <source>
        <dbReference type="SAM" id="MobiDB-lite"/>
    </source>
</evidence>
<dbReference type="GO" id="GO:0003677">
    <property type="term" value="F:DNA binding"/>
    <property type="evidence" value="ECO:0007669"/>
    <property type="project" value="InterPro"/>
</dbReference>
<comment type="caution">
    <text evidence="5">The sequence shown here is derived from an EMBL/GenBank/DDBJ whole genome shotgun (WGS) entry which is preliminary data.</text>
</comment>
<gene>
    <name evidence="5" type="ORF">MYCIT1_LOCUS4396</name>
</gene>
<dbReference type="GO" id="GO:0006351">
    <property type="term" value="P:DNA-templated transcription"/>
    <property type="evidence" value="ECO:0007669"/>
    <property type="project" value="InterPro"/>
</dbReference>
<sequence>WEVLHINMEVQYRQLAILDFPEPDLLATLVTAYFTHFNPCLPVLHRKIFEATLATGRHLVDPQFGSTVLGVCALGSKYCDDPRVILEGTNSTLSAGFRYYRQLKPVVTFHTRLITLYEAQTLCLYMLYLQGSSQQRGCWALAGMGMRSLVAVGAHRRNRFSDKREEEQWKFVFWIMLAVDRISSWSTDRPVAISSEDCDVEYPLYSSEQDFDEISPTENSNPPFMSYFVAYLKLIDIIGLAKSKINSTPKKDTMRLQAVVADIDSALNAWMDAVPEHLRWNPYMENPLFLTQSAILHAQFHHIQIHIHRIFIVYSGHQSSQMSLNSSASLAICANSARACTHIMAAAINRGSKFHSHILTPVFYSAIILLVHIWVGRSTGMKVDLAKNVKDVETCLLILQANEGRWQTAGRLRDIILEVMHAAQLDLSQNGEDSRKRSRGGEDHDEFFTGYHENPQSVEASVEGPKDGSEASSWQPGQHFDNFFADPEWNEWGGYMNLDALLHMFDSGSFRSESEAYDPSFEIPQSGTGP</sequence>
<dbReference type="InterPro" id="IPR050987">
    <property type="entry name" value="AtrR-like"/>
</dbReference>
<dbReference type="InterPro" id="IPR007219">
    <property type="entry name" value="XnlR_reg_dom"/>
</dbReference>
<feature type="transmembrane region" description="Helical" evidence="3">
    <location>
        <begin position="358"/>
        <end position="375"/>
    </location>
</feature>
<feature type="region of interest" description="Disordered" evidence="2">
    <location>
        <begin position="428"/>
        <end position="477"/>
    </location>
</feature>
<dbReference type="Proteomes" id="UP001295794">
    <property type="component" value="Unassembled WGS sequence"/>
</dbReference>
<keyword evidence="3" id="KW-0812">Transmembrane</keyword>
<keyword evidence="3" id="KW-1133">Transmembrane helix</keyword>
<reference evidence="5" key="1">
    <citation type="submission" date="2023-11" db="EMBL/GenBank/DDBJ databases">
        <authorList>
            <person name="De Vega J J."/>
            <person name="De Vega J J."/>
        </authorList>
    </citation>
    <scope>NUCLEOTIDE SEQUENCE</scope>
</reference>
<dbReference type="GO" id="GO:0008270">
    <property type="term" value="F:zinc ion binding"/>
    <property type="evidence" value="ECO:0007669"/>
    <property type="project" value="InterPro"/>
</dbReference>
<dbReference type="GO" id="GO:0003700">
    <property type="term" value="F:DNA-binding transcription factor activity"/>
    <property type="evidence" value="ECO:0007669"/>
    <property type="project" value="InterPro"/>
</dbReference>
<feature type="non-terminal residue" evidence="5">
    <location>
        <position position="1"/>
    </location>
</feature>